<name>A0A937I3D5_9GAMM</name>
<gene>
    <name evidence="1" type="ORF">ISQ63_00255</name>
</gene>
<reference evidence="1" key="1">
    <citation type="submission" date="2020-10" db="EMBL/GenBank/DDBJ databases">
        <title>Microbiome of the Black Sea water column analyzed by genome centric metagenomics.</title>
        <authorList>
            <person name="Cabello-Yeves P.J."/>
            <person name="Callieri C."/>
            <person name="Picazo A."/>
            <person name="Mehrshad M."/>
            <person name="Haro-Moreno J.M."/>
            <person name="Roda-Garcia J."/>
            <person name="Dzembekova N."/>
            <person name="Slabakova V."/>
            <person name="Slabakova N."/>
            <person name="Moncheva S."/>
            <person name="Rodriguez-Valera F."/>
        </authorList>
    </citation>
    <scope>NUCLEOTIDE SEQUENCE</scope>
    <source>
        <strain evidence="1">BS307-5m-G49</strain>
    </source>
</reference>
<dbReference type="Proteomes" id="UP000744438">
    <property type="component" value="Unassembled WGS sequence"/>
</dbReference>
<evidence type="ECO:0000313" key="2">
    <source>
        <dbReference type="Proteomes" id="UP000744438"/>
    </source>
</evidence>
<protein>
    <recommendedName>
        <fullName evidence="3">Lipoprotein</fullName>
    </recommendedName>
</protein>
<dbReference type="AlphaFoldDB" id="A0A937I3D5"/>
<accession>A0A937I3D5</accession>
<evidence type="ECO:0008006" key="3">
    <source>
        <dbReference type="Google" id="ProtNLM"/>
    </source>
</evidence>
<evidence type="ECO:0000313" key="1">
    <source>
        <dbReference type="EMBL" id="MBL6811298.1"/>
    </source>
</evidence>
<dbReference type="PROSITE" id="PS51257">
    <property type="entry name" value="PROKAR_LIPOPROTEIN"/>
    <property type="match status" value="1"/>
</dbReference>
<proteinExistence type="predicted"/>
<dbReference type="EMBL" id="JADHQC010000001">
    <property type="protein sequence ID" value="MBL6811298.1"/>
    <property type="molecule type" value="Genomic_DNA"/>
</dbReference>
<organism evidence="1 2">
    <name type="scientific">SAR86 cluster bacterium</name>
    <dbReference type="NCBI Taxonomy" id="2030880"/>
    <lineage>
        <taxon>Bacteria</taxon>
        <taxon>Pseudomonadati</taxon>
        <taxon>Pseudomonadota</taxon>
        <taxon>Gammaproteobacteria</taxon>
        <taxon>SAR86 cluster</taxon>
    </lineage>
</organism>
<sequence length="146" mass="17236">MKKSFLALYLFLVFFLFSCAAIEIKEDIFSKKGKFSLSSNSEYFSGTINVSDVEKRIQLNLDTLSKDFKISFKDEEIETNFKYENIIKESDFKLFLKWFFFKCTNIECQNFTLQNLKLKKHLSNKSGLIIQGNFQKFRLSLKLNDI</sequence>
<comment type="caution">
    <text evidence="1">The sequence shown here is derived from an EMBL/GenBank/DDBJ whole genome shotgun (WGS) entry which is preliminary data.</text>
</comment>